<protein>
    <recommendedName>
        <fullName evidence="4">DUF3180 domain-containing protein</fullName>
    </recommendedName>
</protein>
<name>A0A7I7XN05_9MYCO</name>
<dbReference type="Pfam" id="PF11377">
    <property type="entry name" value="DUF3180"/>
    <property type="match status" value="1"/>
</dbReference>
<evidence type="ECO:0000313" key="3">
    <source>
        <dbReference type="Proteomes" id="UP000466517"/>
    </source>
</evidence>
<feature type="transmembrane region" description="Helical" evidence="1">
    <location>
        <begin position="119"/>
        <end position="139"/>
    </location>
</feature>
<feature type="transmembrane region" description="Helical" evidence="1">
    <location>
        <begin position="34"/>
        <end position="54"/>
    </location>
</feature>
<dbReference type="EMBL" id="AP022610">
    <property type="protein sequence ID" value="BBZ30618.1"/>
    <property type="molecule type" value="Genomic_DNA"/>
</dbReference>
<dbReference type="InterPro" id="IPR021517">
    <property type="entry name" value="DUF3180"/>
</dbReference>
<dbReference type="Proteomes" id="UP000466517">
    <property type="component" value="Chromosome"/>
</dbReference>
<sequence>MGPTRRRDLAVTAVVVAVLGYVAVSLLYRWFPPITAWTGVSLLAVAVVEAAWAFHVRARIGDGKIGDGPGRLHPLAVARAVMIAKASAWVGAVAVGFWASVLAYVWPRRGELKVAGEDAPGVVVAVLSALALVFAALWLEHCCKSPDDPSEDADGVSGRLPGTG</sequence>
<feature type="transmembrane region" description="Helical" evidence="1">
    <location>
        <begin position="88"/>
        <end position="107"/>
    </location>
</feature>
<dbReference type="RefSeq" id="WP_163742085.1">
    <property type="nucleotide sequence ID" value="NZ_AP022610.1"/>
</dbReference>
<keyword evidence="1" id="KW-0472">Membrane</keyword>
<dbReference type="KEGG" id="mmag:MMAD_49130"/>
<accession>A0A7I7XN05</accession>
<keyword evidence="1" id="KW-0812">Transmembrane</keyword>
<gene>
    <name evidence="2" type="ORF">MMAD_49130</name>
</gene>
<keyword evidence="1" id="KW-1133">Transmembrane helix</keyword>
<feature type="transmembrane region" description="Helical" evidence="1">
    <location>
        <begin position="9"/>
        <end position="28"/>
    </location>
</feature>
<proteinExistence type="predicted"/>
<evidence type="ECO:0000256" key="1">
    <source>
        <dbReference type="SAM" id="Phobius"/>
    </source>
</evidence>
<keyword evidence="3" id="KW-1185">Reference proteome</keyword>
<evidence type="ECO:0000313" key="2">
    <source>
        <dbReference type="EMBL" id="BBZ30618.1"/>
    </source>
</evidence>
<evidence type="ECO:0008006" key="4">
    <source>
        <dbReference type="Google" id="ProtNLM"/>
    </source>
</evidence>
<reference evidence="2 3" key="1">
    <citation type="journal article" date="2019" name="Emerg. Microbes Infect.">
        <title>Comprehensive subspecies identification of 175 nontuberculous mycobacteria species based on 7547 genomic profiles.</title>
        <authorList>
            <person name="Matsumoto Y."/>
            <person name="Kinjo T."/>
            <person name="Motooka D."/>
            <person name="Nabeya D."/>
            <person name="Jung N."/>
            <person name="Uechi K."/>
            <person name="Horii T."/>
            <person name="Iida T."/>
            <person name="Fujita J."/>
            <person name="Nakamura S."/>
        </authorList>
    </citation>
    <scope>NUCLEOTIDE SEQUENCE [LARGE SCALE GENOMIC DNA]</scope>
    <source>
        <strain evidence="2 3">JCM 13574</strain>
    </source>
</reference>
<organism evidence="2 3">
    <name type="scientific">Mycolicibacterium madagascariense</name>
    <dbReference type="NCBI Taxonomy" id="212765"/>
    <lineage>
        <taxon>Bacteria</taxon>
        <taxon>Bacillati</taxon>
        <taxon>Actinomycetota</taxon>
        <taxon>Actinomycetes</taxon>
        <taxon>Mycobacteriales</taxon>
        <taxon>Mycobacteriaceae</taxon>
        <taxon>Mycolicibacterium</taxon>
    </lineage>
</organism>
<dbReference type="AlphaFoldDB" id="A0A7I7XN05"/>